<dbReference type="InterPro" id="IPR027624">
    <property type="entry name" value="TOMM_cyclo_SagD"/>
</dbReference>
<accession>A0ABU2U0C6</accession>
<dbReference type="InterPro" id="IPR003776">
    <property type="entry name" value="YcaO-like_dom"/>
</dbReference>
<feature type="domain" description="YcaO" evidence="1">
    <location>
        <begin position="269"/>
        <end position="654"/>
    </location>
</feature>
<name>A0ABU2U0C6_9ACTN</name>
<dbReference type="Gene3D" id="3.30.160.660">
    <property type="match status" value="1"/>
</dbReference>
<dbReference type="PANTHER" id="PTHR37809">
    <property type="entry name" value="RIBOSOMAL PROTEIN S12 METHYLTHIOTRANSFERASE ACCESSORY FACTOR YCAO"/>
    <property type="match status" value="1"/>
</dbReference>
<protein>
    <submittedName>
        <fullName evidence="2">TOMM leader peptide-binding protein</fullName>
    </submittedName>
</protein>
<evidence type="ECO:0000313" key="3">
    <source>
        <dbReference type="Proteomes" id="UP001183809"/>
    </source>
</evidence>
<dbReference type="PROSITE" id="PS51664">
    <property type="entry name" value="YCAO"/>
    <property type="match status" value="1"/>
</dbReference>
<gene>
    <name evidence="2" type="ORF">RM764_27130</name>
</gene>
<reference evidence="3" key="1">
    <citation type="submission" date="2023-07" db="EMBL/GenBank/DDBJ databases">
        <title>30 novel species of actinomycetes from the DSMZ collection.</title>
        <authorList>
            <person name="Nouioui I."/>
        </authorList>
    </citation>
    <scope>NUCLEOTIDE SEQUENCE [LARGE SCALE GENOMIC DNA]</scope>
    <source>
        <strain evidence="3">DSM 41699</strain>
    </source>
</reference>
<dbReference type="EMBL" id="JAVREY010000040">
    <property type="protein sequence ID" value="MDT0466633.1"/>
    <property type="molecule type" value="Genomic_DNA"/>
</dbReference>
<sequence length="654" mass="70566">MTTAIATAPAPAAGPLEAARADLQARLAARAVRAGLSAPAVSRIGDANVLGETPAHAVPPHTATVHLTAQAVLLGPWGGSPEAGPACGTCLAMRHQRLRTRTEREALETGTETTAAGRWPALPDHAIDAAWSLHRLIVSGAARHTPGGADAALPRVTELDLETLRVRTFPLVPEAMCPHCRPFTEEAAQRAAAEATVPPLASRPKPHPDAYRLRRPADHPLPVKGLANPVCGVLGGGTWMDVTSPTTAPVAGSVFMRGYAGLTDVTWSGQANSFAHSRNLAWLEGLERYAGTHRRHRAPVVTASLDELGDRALDPRVCGLYGPRTYAKDPMVAPFDPARPLPWVTGWSLRDERPVLVPARLVYYSAGTHEDNFVFECSNGCAIGCTLEEAVLFGLLELVERDAFLLGWYGGLPLPEIDLESVHSPQVRAMVARAALQGYDVHVFDNRMDLPLPVVTGLAVRRDDGPGTLAFAAGASYDPETAVESAISEILTYIPHLPRQVAERPDELAAMAEDFDLVKRLPDHAALFGLPSMRRHAHSYLSPQRTASLTELFAGWEDRRPRTGDLLDDLLFLRDLLTGAGCDVIAVDQTTPEQRRMGLRTVATLAPGLLPIDFGWLRQRALHMPRLRTAPHRAGLVPAPLGEEDLRRVPHPFP</sequence>
<keyword evidence="3" id="KW-1185">Reference proteome</keyword>
<dbReference type="Gene3D" id="3.30.1330.230">
    <property type="match status" value="1"/>
</dbReference>
<dbReference type="Pfam" id="PF02624">
    <property type="entry name" value="YcaO"/>
    <property type="match status" value="1"/>
</dbReference>
<dbReference type="InterPro" id="IPR022291">
    <property type="entry name" value="Bacteriocin_synth_cyclodeHase"/>
</dbReference>
<comment type="caution">
    <text evidence="2">The sequence shown here is derived from an EMBL/GenBank/DDBJ whole genome shotgun (WGS) entry which is preliminary data.</text>
</comment>
<dbReference type="Proteomes" id="UP001183809">
    <property type="component" value="Unassembled WGS sequence"/>
</dbReference>
<evidence type="ECO:0000259" key="1">
    <source>
        <dbReference type="PROSITE" id="PS51664"/>
    </source>
</evidence>
<evidence type="ECO:0000313" key="2">
    <source>
        <dbReference type="EMBL" id="MDT0466633.1"/>
    </source>
</evidence>
<dbReference type="Gene3D" id="3.30.40.250">
    <property type="match status" value="1"/>
</dbReference>
<dbReference type="PANTHER" id="PTHR37809:SF1">
    <property type="entry name" value="RIBOSOMAL PROTEIN S12 METHYLTHIOTRANSFERASE ACCESSORY FACTOR YCAO"/>
    <property type="match status" value="1"/>
</dbReference>
<dbReference type="NCBIfam" id="TIGR03604">
    <property type="entry name" value="TOMM_cyclo_SagD"/>
    <property type="match status" value="1"/>
</dbReference>
<dbReference type="NCBIfam" id="TIGR03882">
    <property type="entry name" value="cyclo_dehyd_2"/>
    <property type="match status" value="1"/>
</dbReference>
<proteinExistence type="predicted"/>
<dbReference type="RefSeq" id="WP_311698092.1">
    <property type="nucleotide sequence ID" value="NZ_JAVREY010000040.1"/>
</dbReference>
<organism evidence="2 3">
    <name type="scientific">Streptomyces gibsoniae</name>
    <dbReference type="NCBI Taxonomy" id="3075529"/>
    <lineage>
        <taxon>Bacteria</taxon>
        <taxon>Bacillati</taxon>
        <taxon>Actinomycetota</taxon>
        <taxon>Actinomycetes</taxon>
        <taxon>Kitasatosporales</taxon>
        <taxon>Streptomycetaceae</taxon>
        <taxon>Streptomyces</taxon>
    </lineage>
</organism>